<dbReference type="InterPro" id="IPR029068">
    <property type="entry name" value="Glyas_Bleomycin-R_OHBP_Dase"/>
</dbReference>
<sequence length="135" mass="14768">MPTRLNPYLGFRDNAREAMSFYQSVFGGKLDVMTFDQMAHDPAEKDKIMHAMLEAPNGLVLMGSDTPAGMTRNPGDNISVSLSGDNDAELRGYWDKLAQGGQVTVPLEKAPWGDSFGMLVDKFGIPWMVNIAGAR</sequence>
<dbReference type="PANTHER" id="PTHR33990">
    <property type="entry name" value="PROTEIN YJDN-RELATED"/>
    <property type="match status" value="1"/>
</dbReference>
<dbReference type="EMBL" id="JALAZD010000001">
    <property type="protein sequence ID" value="MCI0127284.1"/>
    <property type="molecule type" value="Genomic_DNA"/>
</dbReference>
<evidence type="ECO:0000259" key="1">
    <source>
        <dbReference type="Pfam" id="PF00903"/>
    </source>
</evidence>
<keyword evidence="3" id="KW-1185">Reference proteome</keyword>
<dbReference type="SUPFAM" id="SSF54593">
    <property type="entry name" value="Glyoxalase/Bleomycin resistance protein/Dihydroxybiphenyl dioxygenase"/>
    <property type="match status" value="1"/>
</dbReference>
<dbReference type="PANTHER" id="PTHR33990:SF1">
    <property type="entry name" value="PROTEIN YJDN"/>
    <property type="match status" value="1"/>
</dbReference>
<dbReference type="RefSeq" id="WP_035031906.1">
    <property type="nucleotide sequence ID" value="NZ_CP068983.1"/>
</dbReference>
<name>A0AA41QNW0_9HYPH</name>
<dbReference type="Gene3D" id="3.10.180.10">
    <property type="entry name" value="2,3-Dihydroxybiphenyl 1,2-Dioxygenase, domain 1"/>
    <property type="match status" value="1"/>
</dbReference>
<feature type="domain" description="Glyoxalase/fosfomycin resistance/dioxygenase" evidence="1">
    <location>
        <begin position="6"/>
        <end position="128"/>
    </location>
</feature>
<dbReference type="InterPro" id="IPR004360">
    <property type="entry name" value="Glyas_Fos-R_dOase_dom"/>
</dbReference>
<gene>
    <name evidence="2" type="ORF">ML536_10655</name>
</gene>
<dbReference type="Pfam" id="PF00903">
    <property type="entry name" value="Glyoxalase"/>
    <property type="match status" value="1"/>
</dbReference>
<proteinExistence type="predicted"/>
<organism evidence="2 3">
    <name type="scientific">Paradevosia shaoguanensis</name>
    <dbReference type="NCBI Taxonomy" id="1335043"/>
    <lineage>
        <taxon>Bacteria</taxon>
        <taxon>Pseudomonadati</taxon>
        <taxon>Pseudomonadota</taxon>
        <taxon>Alphaproteobacteria</taxon>
        <taxon>Hyphomicrobiales</taxon>
        <taxon>Devosiaceae</taxon>
        <taxon>Paradevosia</taxon>
    </lineage>
</organism>
<accession>A0AA41QNW0</accession>
<dbReference type="Proteomes" id="UP001156140">
    <property type="component" value="Unassembled WGS sequence"/>
</dbReference>
<dbReference type="InterPro" id="IPR028973">
    <property type="entry name" value="PhnB-like"/>
</dbReference>
<reference evidence="2" key="1">
    <citation type="submission" date="2022-03" db="EMBL/GenBank/DDBJ databases">
        <title>The complete genome sequence of a Methyloterrigena soli.</title>
        <authorList>
            <person name="Zi Z."/>
        </authorList>
    </citation>
    <scope>NUCLEOTIDE SEQUENCE</scope>
    <source>
        <strain evidence="2">M48</strain>
    </source>
</reference>
<evidence type="ECO:0000313" key="2">
    <source>
        <dbReference type="EMBL" id="MCI0127284.1"/>
    </source>
</evidence>
<comment type="caution">
    <text evidence="2">The sequence shown here is derived from an EMBL/GenBank/DDBJ whole genome shotgun (WGS) entry which is preliminary data.</text>
</comment>
<protein>
    <submittedName>
        <fullName evidence="2">VOC family protein</fullName>
    </submittedName>
</protein>
<dbReference type="CDD" id="cd06588">
    <property type="entry name" value="PhnB_like"/>
    <property type="match status" value="1"/>
</dbReference>
<dbReference type="AlphaFoldDB" id="A0AA41QNW0"/>
<evidence type="ECO:0000313" key="3">
    <source>
        <dbReference type="Proteomes" id="UP001156140"/>
    </source>
</evidence>